<comment type="caution">
    <text evidence="14">The sequence shown here is derived from an EMBL/GenBank/DDBJ whole genome shotgun (WGS) entry which is preliminary data.</text>
</comment>
<gene>
    <name evidence="9 14" type="primary">secD</name>
    <name evidence="14" type="ORF">ACFFVI_12835</name>
</gene>
<feature type="compositionally biased region" description="Low complexity" evidence="10">
    <location>
        <begin position="153"/>
        <end position="223"/>
    </location>
</feature>
<dbReference type="SUPFAM" id="SSF82866">
    <property type="entry name" value="Multidrug efflux transporter AcrB transmembrane domain"/>
    <property type="match status" value="1"/>
</dbReference>
<evidence type="ECO:0000256" key="3">
    <source>
        <dbReference type="ARBA" id="ARBA00022475"/>
    </source>
</evidence>
<proteinExistence type="inferred from homology"/>
<dbReference type="Pfam" id="PF02355">
    <property type="entry name" value="SecD_SecF_C"/>
    <property type="match status" value="1"/>
</dbReference>
<dbReference type="InterPro" id="IPR022813">
    <property type="entry name" value="SecD/SecF_arch_bac"/>
</dbReference>
<evidence type="ECO:0000256" key="10">
    <source>
        <dbReference type="SAM" id="MobiDB-lite"/>
    </source>
</evidence>
<dbReference type="Gene3D" id="3.30.1360.200">
    <property type="match status" value="1"/>
</dbReference>
<feature type="transmembrane region" description="Helical" evidence="9">
    <location>
        <begin position="473"/>
        <end position="495"/>
    </location>
</feature>
<dbReference type="InterPro" id="IPR048634">
    <property type="entry name" value="SecD_SecF_C"/>
</dbReference>
<feature type="domain" description="SecDF P1 head subdomain" evidence="13">
    <location>
        <begin position="312"/>
        <end position="426"/>
    </location>
</feature>
<dbReference type="InterPro" id="IPR001036">
    <property type="entry name" value="Acrflvin-R"/>
</dbReference>
<keyword evidence="15" id="KW-1185">Reference proteome</keyword>
<evidence type="ECO:0000256" key="9">
    <source>
        <dbReference type="HAMAP-Rule" id="MF_01463"/>
    </source>
</evidence>
<evidence type="ECO:0000256" key="7">
    <source>
        <dbReference type="ARBA" id="ARBA00023010"/>
    </source>
</evidence>
<evidence type="ECO:0000256" key="1">
    <source>
        <dbReference type="ARBA" id="ARBA00004651"/>
    </source>
</evidence>
<evidence type="ECO:0000256" key="6">
    <source>
        <dbReference type="ARBA" id="ARBA00022989"/>
    </source>
</evidence>
<evidence type="ECO:0000259" key="11">
    <source>
        <dbReference type="Pfam" id="PF02355"/>
    </source>
</evidence>
<organism evidence="14 15">
    <name type="scientific">Kineococcus gynurae</name>
    <dbReference type="NCBI Taxonomy" id="452979"/>
    <lineage>
        <taxon>Bacteria</taxon>
        <taxon>Bacillati</taxon>
        <taxon>Actinomycetota</taxon>
        <taxon>Actinomycetes</taxon>
        <taxon>Kineosporiales</taxon>
        <taxon>Kineosporiaceae</taxon>
        <taxon>Kineococcus</taxon>
    </lineage>
</organism>
<evidence type="ECO:0000313" key="14">
    <source>
        <dbReference type="EMBL" id="MFB9377854.1"/>
    </source>
</evidence>
<feature type="region of interest" description="Disordered" evidence="10">
    <location>
        <begin position="636"/>
        <end position="676"/>
    </location>
</feature>
<dbReference type="PANTHER" id="PTHR30081">
    <property type="entry name" value="PROTEIN-EXPORT MEMBRANE PROTEIN SEC"/>
    <property type="match status" value="1"/>
</dbReference>
<evidence type="ECO:0000259" key="13">
    <source>
        <dbReference type="Pfam" id="PF22599"/>
    </source>
</evidence>
<comment type="subunit">
    <text evidence="9">Forms a complex with SecF. Part of the essential Sec protein translocation apparatus which comprises SecA, SecYEG and auxiliary proteins SecDF. Other proteins may also be involved.</text>
</comment>
<feature type="transmembrane region" description="Helical" evidence="9">
    <location>
        <begin position="577"/>
        <end position="604"/>
    </location>
</feature>
<keyword evidence="2 9" id="KW-0813">Transport</keyword>
<dbReference type="InterPro" id="IPR005791">
    <property type="entry name" value="SecD"/>
</dbReference>
<dbReference type="Pfam" id="PF22599">
    <property type="entry name" value="SecDF_P1_head"/>
    <property type="match status" value="1"/>
</dbReference>
<evidence type="ECO:0000313" key="15">
    <source>
        <dbReference type="Proteomes" id="UP001589748"/>
    </source>
</evidence>
<dbReference type="EMBL" id="JBHMDM010000007">
    <property type="protein sequence ID" value="MFB9377854.1"/>
    <property type="molecule type" value="Genomic_DNA"/>
</dbReference>
<dbReference type="Pfam" id="PF21760">
    <property type="entry name" value="SecD_1st"/>
    <property type="match status" value="1"/>
</dbReference>
<accession>A0ABV5LUS8</accession>
<sequence length="676" mass="69733">MSNDSSSPGAPQRPPRVRHGAPIRRSHPGRVLVLLAVITALLFGGVAAGVKWGSASWSPGLALDLEGGTQVILTPRPTEGSNRQVTADQLNQAVSIISQRIDATGVGEAQVQVQGGQNISVSIPGQATREQLDLIAQSAQLRMRPVLVAAASDGQAAAPSTDPATDPAATDPAATAPATDPAATATATDPAATTPAATPAATPAPSSDGAAAPAALQAATTPAPTTPAPTNPAPEGTTAAPTEGATTAPTASNGPGQPTDSPTASPTDSSDLAQLTPDVQRLFVGLDCSDPANRTGGINDDPAKVLVTCSQDGAAKYVLGPTAIEGTQLTNATAAQATNSQGRVTGGWKIDLQFDSEGGTIFRDLTERISQLQSPQNQFAAVLDGLVVTAPQVSQTIPGGRAEITGNFTQDSADALAQQLRFGALPLSFDVQTEEQISATLGAEQLQRGIIAGIIGLALVIGYSLLQYRALGLVTVGSLLLAGLLNWGVILMLSWLQDFRLSLAGVAGLIVAIGVTADSFILFFERVRDEIRDGRSLASAVEAGWKRARRTIIISDAVSLLSAVVLYILAVGNVRGFAYTLGITTIIDVLIVVLFTHPVVALLARTKFFGGGHKLSGFDPEHLGSVVARFALHGGARRETVAERRAREREQEREQEREKARAAAGPADRSTEDGDA</sequence>
<dbReference type="PANTHER" id="PTHR30081:SF1">
    <property type="entry name" value="PROTEIN TRANSLOCASE SUBUNIT SECD"/>
    <property type="match status" value="1"/>
</dbReference>
<keyword evidence="8 9" id="KW-0472">Membrane</keyword>
<feature type="compositionally biased region" description="Basic and acidic residues" evidence="10">
    <location>
        <begin position="636"/>
        <end position="661"/>
    </location>
</feature>
<keyword evidence="7 9" id="KW-0811">Translocation</keyword>
<keyword evidence="6 9" id="KW-1133">Transmembrane helix</keyword>
<protein>
    <recommendedName>
        <fullName evidence="9">Protein translocase subunit SecD</fullName>
    </recommendedName>
</protein>
<feature type="transmembrane region" description="Helical" evidence="9">
    <location>
        <begin position="501"/>
        <end position="524"/>
    </location>
</feature>
<dbReference type="InterPro" id="IPR054384">
    <property type="entry name" value="SecDF_P1_head"/>
</dbReference>
<evidence type="ECO:0000256" key="8">
    <source>
        <dbReference type="ARBA" id="ARBA00023136"/>
    </source>
</evidence>
<feature type="region of interest" description="Disordered" evidence="10">
    <location>
        <begin position="153"/>
        <end position="272"/>
    </location>
</feature>
<keyword evidence="5 9" id="KW-0653">Protein transport</keyword>
<dbReference type="Gene3D" id="3.30.70.3220">
    <property type="match status" value="1"/>
</dbReference>
<dbReference type="InterPro" id="IPR048631">
    <property type="entry name" value="SecD_1st"/>
</dbReference>
<feature type="compositionally biased region" description="Low complexity" evidence="10">
    <location>
        <begin position="233"/>
        <end position="251"/>
    </location>
</feature>
<evidence type="ECO:0000259" key="12">
    <source>
        <dbReference type="Pfam" id="PF21760"/>
    </source>
</evidence>
<comment type="subcellular location">
    <subcellularLocation>
        <location evidence="1 9">Cell membrane</location>
        <topology evidence="1 9">Multi-pass membrane protein</topology>
    </subcellularLocation>
</comment>
<dbReference type="RefSeq" id="WP_380137776.1">
    <property type="nucleotide sequence ID" value="NZ_JBHLUI010000008.1"/>
</dbReference>
<keyword evidence="3 9" id="KW-1003">Cell membrane</keyword>
<name>A0ABV5LUS8_9ACTN</name>
<feature type="region of interest" description="Disordered" evidence="10">
    <location>
        <begin position="1"/>
        <end position="23"/>
    </location>
</feature>
<feature type="transmembrane region" description="Helical" evidence="9">
    <location>
        <begin position="446"/>
        <end position="466"/>
    </location>
</feature>
<dbReference type="HAMAP" id="MF_01463_B">
    <property type="entry name" value="SecD_B"/>
    <property type="match status" value="1"/>
</dbReference>
<feature type="compositionally biased region" description="Low complexity" evidence="10">
    <location>
        <begin position="258"/>
        <end position="271"/>
    </location>
</feature>
<dbReference type="NCBIfam" id="TIGR01129">
    <property type="entry name" value="secD"/>
    <property type="match status" value="1"/>
</dbReference>
<evidence type="ECO:0000256" key="5">
    <source>
        <dbReference type="ARBA" id="ARBA00022927"/>
    </source>
</evidence>
<dbReference type="NCBIfam" id="TIGR00916">
    <property type="entry name" value="2A0604s01"/>
    <property type="match status" value="1"/>
</dbReference>
<dbReference type="PRINTS" id="PR00702">
    <property type="entry name" value="ACRIFLAVINRP"/>
</dbReference>
<reference evidence="14 15" key="1">
    <citation type="submission" date="2024-09" db="EMBL/GenBank/DDBJ databases">
        <authorList>
            <person name="Sun Q."/>
            <person name="Mori K."/>
        </authorList>
    </citation>
    <scope>NUCLEOTIDE SEQUENCE [LARGE SCALE GENOMIC DNA]</scope>
    <source>
        <strain evidence="14 15">TISTR 1856</strain>
    </source>
</reference>
<dbReference type="Proteomes" id="UP001589748">
    <property type="component" value="Unassembled WGS sequence"/>
</dbReference>
<feature type="domain" description="Protein export membrane protein SecD/SecF C-terminal" evidence="11">
    <location>
        <begin position="429"/>
        <end position="604"/>
    </location>
</feature>
<dbReference type="InterPro" id="IPR055344">
    <property type="entry name" value="SecD_SecF_C_bact"/>
</dbReference>
<comment type="caution">
    <text evidence="9">Lacks conserved residue(s) required for the propagation of feature annotation.</text>
</comment>
<comment type="function">
    <text evidence="9">Part of the Sec protein translocase complex. Interacts with the SecYEG preprotein conducting channel. SecDF uses the proton motive force (PMF) to complete protein translocation after the ATP-dependent function of SecA.</text>
</comment>
<evidence type="ECO:0000256" key="2">
    <source>
        <dbReference type="ARBA" id="ARBA00022448"/>
    </source>
</evidence>
<comment type="similarity">
    <text evidence="9">Belongs to the SecD/SecF family. SecD subfamily.</text>
</comment>
<feature type="transmembrane region" description="Helical" evidence="9">
    <location>
        <begin position="552"/>
        <end position="571"/>
    </location>
</feature>
<evidence type="ECO:0000256" key="4">
    <source>
        <dbReference type="ARBA" id="ARBA00022692"/>
    </source>
</evidence>
<keyword evidence="4 9" id="KW-0812">Transmembrane</keyword>
<feature type="domain" description="Protein translocase subunit SecDF P1" evidence="12">
    <location>
        <begin position="90"/>
        <end position="146"/>
    </location>
</feature>